<dbReference type="EMBL" id="CABFNP030001316">
    <property type="protein sequence ID" value="CAI6099279.1"/>
    <property type="molecule type" value="Genomic_DNA"/>
</dbReference>
<evidence type="ECO:0000313" key="3">
    <source>
        <dbReference type="Proteomes" id="UP001160390"/>
    </source>
</evidence>
<sequence>MTPDEYNAELTRILEEMTQNRNKYNEGIKEMKKLRDERDGLDEKVKKTKRGVIQRIWETI</sequence>
<evidence type="ECO:0000256" key="1">
    <source>
        <dbReference type="SAM" id="Coils"/>
    </source>
</evidence>
<dbReference type="AlphaFoldDB" id="A0AA35QC45"/>
<dbReference type="Proteomes" id="UP001160390">
    <property type="component" value="Unassembled WGS sequence"/>
</dbReference>
<organism evidence="2 3">
    <name type="scientific">Clonostachys chloroleuca</name>
    <dbReference type="NCBI Taxonomy" id="1926264"/>
    <lineage>
        <taxon>Eukaryota</taxon>
        <taxon>Fungi</taxon>
        <taxon>Dikarya</taxon>
        <taxon>Ascomycota</taxon>
        <taxon>Pezizomycotina</taxon>
        <taxon>Sordariomycetes</taxon>
        <taxon>Hypocreomycetidae</taxon>
        <taxon>Hypocreales</taxon>
        <taxon>Bionectriaceae</taxon>
        <taxon>Clonostachys</taxon>
    </lineage>
</organism>
<gene>
    <name evidence="2" type="ORF">CCHLO57077_00009548</name>
</gene>
<reference evidence="2" key="1">
    <citation type="submission" date="2023-01" db="EMBL/GenBank/DDBJ databases">
        <authorList>
            <person name="Piombo E."/>
        </authorList>
    </citation>
    <scope>NUCLEOTIDE SEQUENCE</scope>
</reference>
<keyword evidence="1" id="KW-0175">Coiled coil</keyword>
<comment type="caution">
    <text evidence="2">The sequence shown here is derived from an EMBL/GenBank/DDBJ whole genome shotgun (WGS) entry which is preliminary data.</text>
</comment>
<protein>
    <submittedName>
        <fullName evidence="2">Uncharacterized protein</fullName>
    </submittedName>
</protein>
<feature type="coiled-coil region" evidence="1">
    <location>
        <begin position="7"/>
        <end position="51"/>
    </location>
</feature>
<proteinExistence type="predicted"/>
<evidence type="ECO:0000313" key="2">
    <source>
        <dbReference type="EMBL" id="CAI6099279.1"/>
    </source>
</evidence>
<keyword evidence="3" id="KW-1185">Reference proteome</keyword>
<name>A0AA35QC45_9HYPO</name>
<accession>A0AA35QC45</accession>